<dbReference type="PRINTS" id="PR00099">
    <property type="entry name" value="CPSGATASE"/>
</dbReference>
<dbReference type="PROSITE" id="PS51273">
    <property type="entry name" value="GATASE_TYPE_1"/>
    <property type="match status" value="1"/>
</dbReference>
<dbReference type="Proteomes" id="UP000321558">
    <property type="component" value="Unassembled WGS sequence"/>
</dbReference>
<dbReference type="InterPro" id="IPR017926">
    <property type="entry name" value="GATASE"/>
</dbReference>
<accession>A0A511ZPA3</accession>
<dbReference type="InterPro" id="IPR006221">
    <property type="entry name" value="TrpG/PapA_dom"/>
</dbReference>
<feature type="domain" description="Glutamine amidotransferase" evidence="2">
    <location>
        <begin position="3"/>
        <end position="186"/>
    </location>
</feature>
<comment type="caution">
    <text evidence="3">The sequence shown here is derived from an EMBL/GenBank/DDBJ whole genome shotgun (WGS) entry which is preliminary data.</text>
</comment>
<dbReference type="GO" id="GO:0000162">
    <property type="term" value="P:L-tryptophan biosynthetic process"/>
    <property type="evidence" value="ECO:0007669"/>
    <property type="project" value="TreeGrafter"/>
</dbReference>
<dbReference type="EMBL" id="BJYM01000020">
    <property type="protein sequence ID" value="GEN89286.1"/>
    <property type="molecule type" value="Genomic_DNA"/>
</dbReference>
<dbReference type="SUPFAM" id="SSF52317">
    <property type="entry name" value="Class I glutamine amidotransferase-like"/>
    <property type="match status" value="1"/>
</dbReference>
<dbReference type="PRINTS" id="PR00097">
    <property type="entry name" value="ANTSNTHASEII"/>
</dbReference>
<keyword evidence="4" id="KW-1185">Reference proteome</keyword>
<evidence type="ECO:0000313" key="3">
    <source>
        <dbReference type="EMBL" id="GEN89286.1"/>
    </source>
</evidence>
<dbReference type="InterPro" id="IPR029062">
    <property type="entry name" value="Class_I_gatase-like"/>
</dbReference>
<dbReference type="OrthoDB" id="9804328at2"/>
<dbReference type="Gene3D" id="3.40.50.880">
    <property type="match status" value="1"/>
</dbReference>
<dbReference type="AlphaFoldDB" id="A0A511ZPA3"/>
<evidence type="ECO:0000256" key="1">
    <source>
        <dbReference type="ARBA" id="ARBA00022962"/>
    </source>
</evidence>
<gene>
    <name evidence="3" type="primary">trpG</name>
    <name evidence="3" type="ORF">OSO01_40250</name>
</gene>
<dbReference type="PANTHER" id="PTHR43418">
    <property type="entry name" value="MULTIFUNCTIONAL TRYPTOPHAN BIOSYNTHESIS PROTEIN-RELATED"/>
    <property type="match status" value="1"/>
</dbReference>
<evidence type="ECO:0000259" key="2">
    <source>
        <dbReference type="Pfam" id="PF00117"/>
    </source>
</evidence>
<dbReference type="STRING" id="582851.GCA_900162665_03645"/>
<dbReference type="GO" id="GO:0004049">
    <property type="term" value="F:anthranilate synthase activity"/>
    <property type="evidence" value="ECO:0007669"/>
    <property type="project" value="TreeGrafter"/>
</dbReference>
<sequence>MLLMIDNYDSFTYNIVHYLENLDEKVVVKYNDQLTIEEINQWKPESIILSPGPHSPQEAGITLKVIDQFKSKIPILGICLGHQAIGHAFGAEVIKNAPVHGKQSRILNDQNGVFSQLPENFTVTRYHSLSIQPDTVPDTLIVTATTEDGTIMGIRHKTYPIEGIQFHPESVCTEHGYALLNNFLMQYKGAGELQNDG</sequence>
<dbReference type="CDD" id="cd01743">
    <property type="entry name" value="GATase1_Anthranilate_Synthase"/>
    <property type="match status" value="1"/>
</dbReference>
<proteinExistence type="predicted"/>
<name>A0A511ZPA3_9BACI</name>
<dbReference type="NCBIfam" id="TIGR00566">
    <property type="entry name" value="trpG_papA"/>
    <property type="match status" value="1"/>
</dbReference>
<dbReference type="FunFam" id="3.40.50.880:FF:000003">
    <property type="entry name" value="Anthranilate synthase component II"/>
    <property type="match status" value="1"/>
</dbReference>
<protein>
    <submittedName>
        <fullName evidence="3">Aminodeoxychorismate/anthranilate synthase component II</fullName>
    </submittedName>
</protein>
<keyword evidence="1" id="KW-0315">Glutamine amidotransferase</keyword>
<dbReference type="GO" id="GO:0005829">
    <property type="term" value="C:cytosol"/>
    <property type="evidence" value="ECO:0007669"/>
    <property type="project" value="TreeGrafter"/>
</dbReference>
<dbReference type="PRINTS" id="PR00096">
    <property type="entry name" value="GATASE"/>
</dbReference>
<dbReference type="Pfam" id="PF00117">
    <property type="entry name" value="GATase"/>
    <property type="match status" value="1"/>
</dbReference>
<dbReference type="InterPro" id="IPR050472">
    <property type="entry name" value="Anth_synth/Amidotransfase"/>
</dbReference>
<dbReference type="RefSeq" id="WP_147212192.1">
    <property type="nucleotide sequence ID" value="NZ_BJYM01000020.1"/>
</dbReference>
<evidence type="ECO:0000313" key="4">
    <source>
        <dbReference type="Proteomes" id="UP000321558"/>
    </source>
</evidence>
<dbReference type="PANTHER" id="PTHR43418:SF4">
    <property type="entry name" value="MULTIFUNCTIONAL TRYPTOPHAN BIOSYNTHESIS PROTEIN"/>
    <property type="match status" value="1"/>
</dbReference>
<organism evidence="3 4">
    <name type="scientific">Oceanobacillus sojae</name>
    <dbReference type="NCBI Taxonomy" id="582851"/>
    <lineage>
        <taxon>Bacteria</taxon>
        <taxon>Bacillati</taxon>
        <taxon>Bacillota</taxon>
        <taxon>Bacilli</taxon>
        <taxon>Bacillales</taxon>
        <taxon>Bacillaceae</taxon>
        <taxon>Oceanobacillus</taxon>
    </lineage>
</organism>
<reference evidence="3 4" key="1">
    <citation type="submission" date="2019-07" db="EMBL/GenBank/DDBJ databases">
        <title>Whole genome shotgun sequence of Oceanobacillus sojae NBRC 105379.</title>
        <authorList>
            <person name="Hosoyama A."/>
            <person name="Uohara A."/>
            <person name="Ohji S."/>
            <person name="Ichikawa N."/>
        </authorList>
    </citation>
    <scope>NUCLEOTIDE SEQUENCE [LARGE SCALE GENOMIC DNA]</scope>
    <source>
        <strain evidence="3 4">NBRC 105379</strain>
    </source>
</reference>